<keyword evidence="2" id="KW-1185">Reference proteome</keyword>
<evidence type="ECO:0000313" key="2">
    <source>
        <dbReference type="Proteomes" id="UP001398420"/>
    </source>
</evidence>
<comment type="caution">
    <text evidence="1">The sequence shown here is derived from an EMBL/GenBank/DDBJ whole genome shotgun (WGS) entry which is preliminary data.</text>
</comment>
<protein>
    <submittedName>
        <fullName evidence="1">Uncharacterized protein</fullName>
    </submittedName>
</protein>
<accession>A0ABU9LNX8</accession>
<proteinExistence type="predicted"/>
<dbReference type="Proteomes" id="UP001398420">
    <property type="component" value="Unassembled WGS sequence"/>
</dbReference>
<evidence type="ECO:0000313" key="1">
    <source>
        <dbReference type="EMBL" id="MEL5989189.1"/>
    </source>
</evidence>
<gene>
    <name evidence="1" type="ORF">AAF454_12320</name>
</gene>
<dbReference type="RefSeq" id="WP_087682603.1">
    <property type="nucleotide sequence ID" value="NZ_JBCEWA010000009.1"/>
</dbReference>
<organism evidence="1 2">
    <name type="scientific">Kurthia gibsonii</name>
    <dbReference type="NCBI Taxonomy" id="33946"/>
    <lineage>
        <taxon>Bacteria</taxon>
        <taxon>Bacillati</taxon>
        <taxon>Bacillota</taxon>
        <taxon>Bacilli</taxon>
        <taxon>Bacillales</taxon>
        <taxon>Caryophanaceae</taxon>
        <taxon>Kurthia</taxon>
    </lineage>
</organism>
<dbReference type="EMBL" id="JBCEWA010000009">
    <property type="protein sequence ID" value="MEL5989189.1"/>
    <property type="molecule type" value="Genomic_DNA"/>
</dbReference>
<name>A0ABU9LNX8_9BACL</name>
<reference evidence="1 2" key="1">
    <citation type="submission" date="2024-04" db="EMBL/GenBank/DDBJ databases">
        <authorList>
            <person name="Wu Y.S."/>
            <person name="Zhang L."/>
        </authorList>
    </citation>
    <scope>NUCLEOTIDE SEQUENCE [LARGE SCALE GENOMIC DNA]</scope>
    <source>
        <strain evidence="1 2">KG-01</strain>
    </source>
</reference>
<sequence>MKMKKIAAIIVGSILFLSVAVFIMLKLMNPTIGKEANEKEYEGQQFLKEQKLGFYISNEAKSLEEDKTKGYVLFLDKNNDITEREIQPVEYGGITFANNRMMVEESNQMTLTEYITKKTTFEKPDYRGMHNGYLPKTEQYYSLYNSGLSEKHDYKMTVRYAGEDGQFKKFIIPKFVSAAGEEGDQVIVLTQDLISGAFQLQQTPLEEKAKLQKITDLNLKSPMDLDAIAPILVTKKAYYLVMSRYVSESYEDIMVYEVNRKTKDVKATVLAKYRSEKETTSSLPLSFNDSATMYKGGLYYLNGMGQVYRYDLQTKQIEKVLKLKDQAKDANHMQAVFYEGKLHIVYVKNGNTYYDQYHLKKKKRVQHQEIKNIERYLKNGAMISDLTIIK</sequence>